<dbReference type="Proteomes" id="UP001177260">
    <property type="component" value="Unassembled WGS sequence"/>
</dbReference>
<proteinExistence type="predicted"/>
<dbReference type="EMBL" id="JAOPJF010000045">
    <property type="protein sequence ID" value="KAK1142961.1"/>
    <property type="molecule type" value="Genomic_DNA"/>
</dbReference>
<evidence type="ECO:0000313" key="1">
    <source>
        <dbReference type="EMBL" id="KAK1142961.1"/>
    </source>
</evidence>
<reference evidence="1 2" key="1">
    <citation type="journal article" date="2023" name="ACS Omega">
        <title>Identification of the Neoaspergillic Acid Biosynthesis Gene Cluster by Establishing an In Vitro CRISPR-Ribonucleoprotein Genetic System in Aspergillus melleus.</title>
        <authorList>
            <person name="Yuan B."/>
            <person name="Grau M.F."/>
            <person name="Murata R.M."/>
            <person name="Torok T."/>
            <person name="Venkateswaran K."/>
            <person name="Stajich J.E."/>
            <person name="Wang C.C.C."/>
        </authorList>
    </citation>
    <scope>NUCLEOTIDE SEQUENCE [LARGE SCALE GENOMIC DNA]</scope>
    <source>
        <strain evidence="1 2">IMV 1140</strain>
    </source>
</reference>
<protein>
    <submittedName>
        <fullName evidence="1">Type I Iterative Polyketide synthase (PKS)</fullName>
    </submittedName>
</protein>
<evidence type="ECO:0000313" key="2">
    <source>
        <dbReference type="Proteomes" id="UP001177260"/>
    </source>
</evidence>
<name>A0ACC3AYA7_9EURO</name>
<gene>
    <name evidence="1" type="ORF">N8T08_007202</name>
</gene>
<sequence>MPHFEETKSVEDTVLEPIAIVGMSCRLPGGVDSSSSLWDLLVNKGSVQTPRVPESRFNIDAYLHPNLERPGSFNVAGGYFLDKPVESFDPTFFNMTPIEARWLDPQQRKMLEVTYECLESAGLTMEKVAGTNTAVFVGSFTSDYQQLSTREPDFRHNYAATGVDPGLISNRIGNVFDLNGPSFTINTACSSSIYAIHNACHALRGRDCSAALVGGVNLILTVDQHMNTAKLGILSPTSTCHTFDATADGYGRAEGAGALFLKRLSDAIRDGDPIRGVIRSSAVNTNGKVPGMGITHPSKKGQERVVRTTYEKARLDPSRTAYLECHGTGTPVGDPIESHAVSMAMNDTRSKERPLLIGAIKANIGHSEAASGIFAVMKAAMMTEAAVIPGVSGLKNLNPAIQEKDWNIKVNRDTIPWPEDFPERRASVSSFGYGGTNGHVIVESIESIYPHYQHGKPKNEATYNHSASRPFLVGLSAHDKATLSRNIVAHAKVADKFYLADLAYTLLQRRTKFPHRAFTIASEKTLESDFALSSFQFGVASKNAPQLGFIFTGQGAQWAGMGAEAMKIFPSFLATIRSLDSVLEQLPSAPAWTLEGALLEPKETSRVNDAEISQPVCTAVQIAIVDLFAEWNIVPSVTVGHSSGEIAAAYAAGRISSAEAIVAAYLRGFAVTHHAPVGAMLAVGLGRDSVASYLKQTEGDVVIACENSPVSVTLSGTISGVQALAARLQAEGIFARELKTGKAYHSWQMDPVSKVYDVLLQDAYHSLSPDLLEERRPRASWVSSVTGEAIEEDNVPFTYWSQNLRSRVLFDSAVATLGKLDALKDVNVMIEVGPHSALSGPFKQICKENQFDRFTYVPSLLRSQDSSVQLLKTAGALWAQSYAVDIDRVNRVEVAQGLSLLKPQRPLVLTDLPPYQWNYDQTYWAEPRPSNEFRSLVHLRHDLLGRKVPGLSDRSLVWRNVLRGRDVPWLAHHRLGGSDVFPAAGHLSLAYEAVHQIWDQEGLSLSSITFRDVSIKVALVVPESDDGIEILVQLTALQPSNEAGQWYSFAVRSFSNEQWNVHCEGKVAANFNPEPSTAEHNDHPVDVSELTRRVPGPRWYEAFHRVGFEYGPSFQPLNAIRTNPNLYHAAAQVDIKQESGLIVGESRYLLHPSTIDGCLQLIIISINRGRHQEMPHGVVPINIEELTIWSPEGEGETVGSAVAWTDEVSGRYFNTHTKLSTPSGKPVLDVKSLRCVAYEAAVPPQVGEPRAREPYMQTVWKPDLWTLTRSEELSALLPSPQSEAEAIAFIVELADHKKPIKSVTFAGRPSEEVIQTVQTQILFADTITVVDASEEYFESLKSNIGLPSAASWLATTEELAPSELLILGHGTDLTAWKSFLVEDGKALVSVESSKTSQLARELSHTGFTYPLLVPVANNTVLYTTNPKPYQNGHAPSDVPVAIFHRGIETDTQATVLKNLLADGRGAVEAEILSEVTVRPDDVAKFIVYDADGLLLSTLNEDSFNALKTILTSGKPVLWLTSGIGEGSSPPAAMAQGFLRAVRSEQATAKITLLDTDVATNATVLKIAVEQGLEHIETKDSGEDTEFWLHNNTFHVPRVVPNVPLNDRFAAAQQPVQEQPLQHLRALEGSVVEGSLVFHSKGLIGPKANEIQLQVEASELEKSDIQSTAPAGPRIVTGTISAAGPGLDAELVRQKAVTYADSSLLTLATAPSSQAAVYADFDGAELAATLPSLLPAVLAVRQTGRVQAHDHVLLLPSPLSFVQSVVGLQAAFGFQLDILAASDGEREQILRENPSSAKVNIHVSGAQPLHRLHPESSSKPTVIIANEFSTLTQEAWRLIAPLGRFVIASGIVEDTPDVLPFSRGATFLPISIDTLYKKDQKRLGDLLNDTLDILRQYPDLVQKPKIVDVTALRDVSSVQEKLTSSSATVLQYKYGEDAVVKIQPEANKLQFSSDATYLLVGCLGGLGRSLTSWMMDRGARDFVFLSRSGTDKPEAAALVESIQAAGAVADVFRADASNEQDVARVVDTVTSHRPIRGVVHAAMVLQDGIFDGMNFQQFQSAIVPKKNGAETLHRVIQSAQLELDFFVMTSSISATLGNPGQANYSAGNSYLDGLAWQRNRHHLPATSLILPMILDVGVVADNENIELALTRKAMYGIDEQEMLRGFETAMSVPAPLTTNPATIGNSQIILGLEPAYLAAAIAASDSSDEAYWLPDARLRGVSAAVESVAEDSLASGSGGDSDLTSALKAARAEGVDAVVQAIGATVMDKLSRMLLVSLEQFEFNGGSVASYGIDSMIGAELRNWLFKQFGLDLSFQLLLASTMTVKALSTAIAESMGLLE</sequence>
<keyword evidence="2" id="KW-1185">Reference proteome</keyword>
<accession>A0ACC3AYA7</accession>
<organism evidence="1 2">
    <name type="scientific">Aspergillus melleus</name>
    <dbReference type="NCBI Taxonomy" id="138277"/>
    <lineage>
        <taxon>Eukaryota</taxon>
        <taxon>Fungi</taxon>
        <taxon>Dikarya</taxon>
        <taxon>Ascomycota</taxon>
        <taxon>Pezizomycotina</taxon>
        <taxon>Eurotiomycetes</taxon>
        <taxon>Eurotiomycetidae</taxon>
        <taxon>Eurotiales</taxon>
        <taxon>Aspergillaceae</taxon>
        <taxon>Aspergillus</taxon>
        <taxon>Aspergillus subgen. Circumdati</taxon>
    </lineage>
</organism>
<comment type="caution">
    <text evidence="1">The sequence shown here is derived from an EMBL/GenBank/DDBJ whole genome shotgun (WGS) entry which is preliminary data.</text>
</comment>